<organism evidence="3 4">
    <name type="scientific">Roseateles aquatilis</name>
    <dbReference type="NCBI Taxonomy" id="431061"/>
    <lineage>
        <taxon>Bacteria</taxon>
        <taxon>Pseudomonadati</taxon>
        <taxon>Pseudomonadota</taxon>
        <taxon>Betaproteobacteria</taxon>
        <taxon>Burkholderiales</taxon>
        <taxon>Sphaerotilaceae</taxon>
        <taxon>Roseateles</taxon>
    </lineage>
</organism>
<gene>
    <name evidence="3" type="ORF">CDN99_24525</name>
</gene>
<dbReference type="InterPro" id="IPR045506">
    <property type="entry name" value="DUF6484"/>
</dbReference>
<sequence>MTESQTTLSPRSGSAAAGPSSMPQVGELLALLDGGVTAFVGLPGGEPIPPVAPAAPAVRTARARTVVDLHAGHVGHSVLLVFEDGDRERPVVIGVVRGADTPAAAEVAGVTHAEVDADGEHLVVTARHALTLRCGKARLTLRADGRIELRGEEILAQAVGAHRVQGGSVHLN</sequence>
<keyword evidence="4" id="KW-1185">Reference proteome</keyword>
<feature type="region of interest" description="Disordered" evidence="1">
    <location>
        <begin position="1"/>
        <end position="21"/>
    </location>
</feature>
<dbReference type="Pfam" id="PF20093">
    <property type="entry name" value="DUF6484"/>
    <property type="match status" value="1"/>
</dbReference>
<feature type="domain" description="DUF6484" evidence="2">
    <location>
        <begin position="52"/>
        <end position="96"/>
    </location>
</feature>
<evidence type="ECO:0000256" key="1">
    <source>
        <dbReference type="SAM" id="MobiDB-lite"/>
    </source>
</evidence>
<feature type="compositionally biased region" description="Low complexity" evidence="1">
    <location>
        <begin position="9"/>
        <end position="21"/>
    </location>
</feature>
<evidence type="ECO:0000313" key="4">
    <source>
        <dbReference type="Proteomes" id="UP000197468"/>
    </source>
</evidence>
<evidence type="ECO:0000313" key="3">
    <source>
        <dbReference type="EMBL" id="OWQ84458.1"/>
    </source>
</evidence>
<dbReference type="AlphaFoldDB" id="A0A246IW55"/>
<accession>A0A246IW55</accession>
<reference evidence="3 4" key="1">
    <citation type="journal article" date="2008" name="Int. J. Syst. Evol. Microbiol.">
        <title>Description of Roseateles aquatilis sp. nov. and Roseateles terrae sp. nov., in the class Betaproteobacteria, and emended description of the genus Roseateles.</title>
        <authorList>
            <person name="Gomila M."/>
            <person name="Bowien B."/>
            <person name="Falsen E."/>
            <person name="Moore E.R."/>
            <person name="Lalucat J."/>
        </authorList>
    </citation>
    <scope>NUCLEOTIDE SEQUENCE [LARGE SCALE GENOMIC DNA]</scope>
    <source>
        <strain evidence="3 4">CCUG 48205</strain>
    </source>
</reference>
<name>A0A246IW55_9BURK</name>
<dbReference type="RefSeq" id="WP_088387758.1">
    <property type="nucleotide sequence ID" value="NZ_NIOF01000016.1"/>
</dbReference>
<protein>
    <recommendedName>
        <fullName evidence="2">DUF6484 domain-containing protein</fullName>
    </recommendedName>
</protein>
<evidence type="ECO:0000259" key="2">
    <source>
        <dbReference type="Pfam" id="PF20093"/>
    </source>
</evidence>
<dbReference type="Proteomes" id="UP000197468">
    <property type="component" value="Unassembled WGS sequence"/>
</dbReference>
<comment type="caution">
    <text evidence="3">The sequence shown here is derived from an EMBL/GenBank/DDBJ whole genome shotgun (WGS) entry which is preliminary data.</text>
</comment>
<proteinExistence type="predicted"/>
<dbReference type="OrthoDB" id="3078443at2"/>
<dbReference type="EMBL" id="NIOF01000016">
    <property type="protein sequence ID" value="OWQ84458.1"/>
    <property type="molecule type" value="Genomic_DNA"/>
</dbReference>